<dbReference type="InterPro" id="IPR011044">
    <property type="entry name" value="Quino_amine_DH_bsu"/>
</dbReference>
<dbReference type="InterPro" id="IPR010262">
    <property type="entry name" value="Arylsulfotransferase_bact"/>
</dbReference>
<accession>A0A2N6Q4F4</accession>
<dbReference type="PANTHER" id="PTHR35340">
    <property type="entry name" value="PQQ ENZYME REPEAT PROTEIN-RELATED"/>
    <property type="match status" value="1"/>
</dbReference>
<evidence type="ECO:0008006" key="4">
    <source>
        <dbReference type="Google" id="ProtNLM"/>
    </source>
</evidence>
<feature type="chain" id="PRO_5014821174" description="Aryl sulfotransferase" evidence="1">
    <location>
        <begin position="20"/>
        <end position="464"/>
    </location>
</feature>
<comment type="caution">
    <text evidence="2">The sequence shown here is derived from an EMBL/GenBank/DDBJ whole genome shotgun (WGS) entry which is preliminary data.</text>
</comment>
<protein>
    <recommendedName>
        <fullName evidence="4">Aryl sulfotransferase</fullName>
    </recommendedName>
</protein>
<feature type="signal peptide" evidence="1">
    <location>
        <begin position="1"/>
        <end position="19"/>
    </location>
</feature>
<gene>
    <name evidence="2" type="ORF">CJ232_08695</name>
</gene>
<keyword evidence="1" id="KW-0732">Signal</keyword>
<dbReference type="PROSITE" id="PS51257">
    <property type="entry name" value="PROKAR_LIPOPROTEIN"/>
    <property type="match status" value="1"/>
</dbReference>
<organism evidence="2 3">
    <name type="scientific">Hoylesella timonensis</name>
    <dbReference type="NCBI Taxonomy" id="386414"/>
    <lineage>
        <taxon>Bacteria</taxon>
        <taxon>Pseudomonadati</taxon>
        <taxon>Bacteroidota</taxon>
        <taxon>Bacteroidia</taxon>
        <taxon>Bacteroidales</taxon>
        <taxon>Prevotellaceae</taxon>
        <taxon>Hoylesella</taxon>
    </lineage>
</organism>
<reference evidence="2 3" key="1">
    <citation type="submission" date="2017-09" db="EMBL/GenBank/DDBJ databases">
        <title>Bacterial strain isolated from the female urinary microbiota.</title>
        <authorList>
            <person name="Thomas-White K."/>
            <person name="Kumar N."/>
            <person name="Forster S."/>
            <person name="Putonti C."/>
            <person name="Lawley T."/>
            <person name="Wolfe A.J."/>
        </authorList>
    </citation>
    <scope>NUCLEOTIDE SEQUENCE [LARGE SCALE GENOMIC DNA]</scope>
    <source>
        <strain evidence="2 3">UMB0818</strain>
    </source>
</reference>
<dbReference type="GO" id="GO:0004062">
    <property type="term" value="F:aryl sulfotransferase activity"/>
    <property type="evidence" value="ECO:0007669"/>
    <property type="project" value="InterPro"/>
</dbReference>
<evidence type="ECO:0000313" key="2">
    <source>
        <dbReference type="EMBL" id="PMC08856.1"/>
    </source>
</evidence>
<dbReference type="InterPro" id="IPR053143">
    <property type="entry name" value="Arylsulfate_ST"/>
</dbReference>
<sequence length="464" mass="53000">MKKFLFVLLSMTCFLFACKQEENLGVDISTTAFDVKLNENNTLRADVTAELKSSSSYHIEYWETNNISTLHKTKPVIGAGVIHRTLIMLRPHTRYSCQLVYGDNFKTNIREFTTGAPPDEIGHVSILVDDMPRKLPGYLLIYLRKSPGYIYMLDTRGIPVWYEPVPEGVLVANYEAKTNRLYMITKPVQNDFNEVYTGRIIKVMNLWGNVILEKNLSELPEMTGRKAHHECRPLPNGDVLFVTTVDKKFDLRAFGGKEDEVVTGDGFAVMDLQGNIVRQWDCFETLSPIRDSKIMGIKKDWLHANSINYDSEGNYYMTFNRSSELWKIESTTGRVLYRIGKAGTVNIPSNGFAEGMHCANPRGVDEILVLDNARDHIHGTRALMYQVCPNYKKANLMLDSEIPKQYSTPNRGNVQLVDSDMLLFGSSVKGLILFTDRSKQAKIWRILSLPHIFYRAEYIPFIDY</sequence>
<evidence type="ECO:0000313" key="3">
    <source>
        <dbReference type="Proteomes" id="UP000235661"/>
    </source>
</evidence>
<dbReference type="AlphaFoldDB" id="A0A2N6Q4F4"/>
<dbReference type="SUPFAM" id="SSF50969">
    <property type="entry name" value="YVTN repeat-like/Quinoprotein amine dehydrogenase"/>
    <property type="match status" value="1"/>
</dbReference>
<evidence type="ECO:0000256" key="1">
    <source>
        <dbReference type="SAM" id="SignalP"/>
    </source>
</evidence>
<dbReference type="Proteomes" id="UP000235661">
    <property type="component" value="Unassembled WGS sequence"/>
</dbReference>
<dbReference type="Pfam" id="PF05935">
    <property type="entry name" value="Arylsulfotrans"/>
    <property type="match status" value="1"/>
</dbReference>
<dbReference type="PANTHER" id="PTHR35340:SF5">
    <property type="entry name" value="ASST-DOMAIN-CONTAINING PROTEIN"/>
    <property type="match status" value="1"/>
</dbReference>
<name>A0A2N6Q4F4_9BACT</name>
<dbReference type="RefSeq" id="WP_102188693.1">
    <property type="nucleotide sequence ID" value="NZ_CAMRDE010000001.1"/>
</dbReference>
<dbReference type="EMBL" id="PNGI01000019">
    <property type="protein sequence ID" value="PMC08856.1"/>
    <property type="molecule type" value="Genomic_DNA"/>
</dbReference>
<proteinExistence type="predicted"/>